<dbReference type="EMBL" id="CP091139">
    <property type="protein sequence ID" value="UUT36196.1"/>
    <property type="molecule type" value="Genomic_DNA"/>
</dbReference>
<sequence length="50" mass="5240">MTFLGAVILGVVGQLVAAYGNGSYQTPVALLMMLVIMIVRAGTMNPEEAK</sequence>
<evidence type="ECO:0000313" key="2">
    <source>
        <dbReference type="Proteomes" id="UP001054811"/>
    </source>
</evidence>
<proteinExistence type="predicted"/>
<name>A0ABY5NM63_9MICO</name>
<accession>A0ABY5NM63</accession>
<protein>
    <submittedName>
        <fullName evidence="1">Uncharacterized protein</fullName>
    </submittedName>
</protein>
<gene>
    <name evidence="1" type="ORF">L2X98_24570</name>
</gene>
<reference evidence="1" key="1">
    <citation type="submission" date="2022-01" db="EMBL/GenBank/DDBJ databases">
        <title>Microbacterium eymi and Microbacterium rhizovicinus sp. nov., isolated from the rhizospheric soil of Elymus tsukushiensis, a plant native to the Dokdo Islands, Republic of Korea.</title>
        <authorList>
            <person name="Hwang Y.J."/>
        </authorList>
    </citation>
    <scope>NUCLEOTIDE SEQUENCE</scope>
    <source>
        <strain evidence="1">KUDC0405</strain>
    </source>
</reference>
<dbReference type="RefSeq" id="WP_259612845.1">
    <property type="nucleotide sequence ID" value="NZ_CP091139.2"/>
</dbReference>
<organism evidence="1 2">
    <name type="scientific">Microbacterium elymi</name>
    <dbReference type="NCBI Taxonomy" id="2909587"/>
    <lineage>
        <taxon>Bacteria</taxon>
        <taxon>Bacillati</taxon>
        <taxon>Actinomycetota</taxon>
        <taxon>Actinomycetes</taxon>
        <taxon>Micrococcales</taxon>
        <taxon>Microbacteriaceae</taxon>
        <taxon>Microbacterium</taxon>
    </lineage>
</organism>
<evidence type="ECO:0000313" key="1">
    <source>
        <dbReference type="EMBL" id="UUT36196.1"/>
    </source>
</evidence>
<dbReference type="Proteomes" id="UP001054811">
    <property type="component" value="Chromosome"/>
</dbReference>
<keyword evidence="2" id="KW-1185">Reference proteome</keyword>